<keyword evidence="8" id="KW-0406">Ion transport</keyword>
<keyword evidence="5 11" id="KW-0812">Transmembrane</keyword>
<evidence type="ECO:0000313" key="13">
    <source>
        <dbReference type="EMBL" id="OAM91794.1"/>
    </source>
</evidence>
<protein>
    <recommendedName>
        <fullName evidence="12">TonB-dependent receptor plug domain-containing protein</fullName>
    </recommendedName>
</protein>
<keyword evidence="9 11" id="KW-0472">Membrane</keyword>
<dbReference type="RefSeq" id="WP_068768473.1">
    <property type="nucleotide sequence ID" value="NZ_CP109796.1"/>
</dbReference>
<dbReference type="AlphaFoldDB" id="A0A178IPG2"/>
<evidence type="ECO:0000256" key="11">
    <source>
        <dbReference type="PROSITE-ProRule" id="PRU01360"/>
    </source>
</evidence>
<keyword evidence="6" id="KW-0732">Signal</keyword>
<evidence type="ECO:0000256" key="1">
    <source>
        <dbReference type="ARBA" id="ARBA00004571"/>
    </source>
</evidence>
<evidence type="ECO:0000259" key="12">
    <source>
        <dbReference type="Pfam" id="PF07715"/>
    </source>
</evidence>
<keyword evidence="7" id="KW-0408">Iron</keyword>
<keyword evidence="4" id="KW-0410">Iron transport</keyword>
<dbReference type="GO" id="GO:0015344">
    <property type="term" value="F:siderophore uptake transmembrane transporter activity"/>
    <property type="evidence" value="ECO:0007669"/>
    <property type="project" value="TreeGrafter"/>
</dbReference>
<evidence type="ECO:0000256" key="9">
    <source>
        <dbReference type="ARBA" id="ARBA00023136"/>
    </source>
</evidence>
<evidence type="ECO:0000256" key="6">
    <source>
        <dbReference type="ARBA" id="ARBA00022729"/>
    </source>
</evidence>
<evidence type="ECO:0000256" key="10">
    <source>
        <dbReference type="ARBA" id="ARBA00023237"/>
    </source>
</evidence>
<dbReference type="Proteomes" id="UP000078486">
    <property type="component" value="Unassembled WGS sequence"/>
</dbReference>
<dbReference type="STRING" id="1184151.AW736_01280"/>
<dbReference type="SUPFAM" id="SSF56935">
    <property type="entry name" value="Porins"/>
    <property type="match status" value="1"/>
</dbReference>
<dbReference type="PANTHER" id="PTHR32552">
    <property type="entry name" value="FERRICHROME IRON RECEPTOR-RELATED"/>
    <property type="match status" value="1"/>
</dbReference>
<comment type="similarity">
    <text evidence="11">Belongs to the TonB-dependent receptor family.</text>
</comment>
<evidence type="ECO:0000256" key="7">
    <source>
        <dbReference type="ARBA" id="ARBA00023004"/>
    </source>
</evidence>
<dbReference type="PROSITE" id="PS52016">
    <property type="entry name" value="TONB_DEPENDENT_REC_3"/>
    <property type="match status" value="1"/>
</dbReference>
<gene>
    <name evidence="13" type="ORF">AW736_01280</name>
</gene>
<dbReference type="InterPro" id="IPR037066">
    <property type="entry name" value="Plug_dom_sf"/>
</dbReference>
<evidence type="ECO:0000256" key="4">
    <source>
        <dbReference type="ARBA" id="ARBA00022496"/>
    </source>
</evidence>
<keyword evidence="14" id="KW-1185">Reference proteome</keyword>
<evidence type="ECO:0000256" key="3">
    <source>
        <dbReference type="ARBA" id="ARBA00022452"/>
    </source>
</evidence>
<reference evidence="13 14" key="1">
    <citation type="submission" date="2016-01" db="EMBL/GenBank/DDBJ databases">
        <title>High potential of lignocellulose degradation of a new Verrucomicrobia species.</title>
        <authorList>
            <person name="Wang Y."/>
            <person name="Shi Y."/>
            <person name="Qiu Z."/>
            <person name="Liu S."/>
            <person name="Yang H."/>
        </authorList>
    </citation>
    <scope>NUCLEOTIDE SEQUENCE [LARGE SCALE GENOMIC DNA]</scope>
    <source>
        <strain evidence="13 14">TSB47</strain>
    </source>
</reference>
<evidence type="ECO:0000256" key="8">
    <source>
        <dbReference type="ARBA" id="ARBA00023065"/>
    </source>
</evidence>
<proteinExistence type="inferred from homology"/>
<comment type="caution">
    <text evidence="13">The sequence shown here is derived from an EMBL/GenBank/DDBJ whole genome shotgun (WGS) entry which is preliminary data.</text>
</comment>
<evidence type="ECO:0000256" key="5">
    <source>
        <dbReference type="ARBA" id="ARBA00022692"/>
    </source>
</evidence>
<dbReference type="PANTHER" id="PTHR32552:SF68">
    <property type="entry name" value="FERRICHROME OUTER MEMBRANE TRANSPORTER_PHAGE RECEPTOR"/>
    <property type="match status" value="1"/>
</dbReference>
<feature type="domain" description="TonB-dependent receptor plug" evidence="12">
    <location>
        <begin position="81"/>
        <end position="174"/>
    </location>
</feature>
<dbReference type="Pfam" id="PF07715">
    <property type="entry name" value="Plug"/>
    <property type="match status" value="1"/>
</dbReference>
<accession>A0A178IPG2</accession>
<dbReference type="Gene3D" id="2.170.130.10">
    <property type="entry name" value="TonB-dependent receptor, plug domain"/>
    <property type="match status" value="1"/>
</dbReference>
<name>A0A178IPG2_9BACT</name>
<organism evidence="13 14">
    <name type="scientific">Termitidicoccus mucosus</name>
    <dbReference type="NCBI Taxonomy" id="1184151"/>
    <lineage>
        <taxon>Bacteria</taxon>
        <taxon>Pseudomonadati</taxon>
        <taxon>Verrucomicrobiota</taxon>
        <taxon>Opitutia</taxon>
        <taxon>Opitutales</taxon>
        <taxon>Opitutaceae</taxon>
        <taxon>Termitidicoccus</taxon>
    </lineage>
</organism>
<dbReference type="EMBL" id="LRRQ01000014">
    <property type="protein sequence ID" value="OAM91794.1"/>
    <property type="molecule type" value="Genomic_DNA"/>
</dbReference>
<dbReference type="InterPro" id="IPR039426">
    <property type="entry name" value="TonB-dep_rcpt-like"/>
</dbReference>
<dbReference type="InterPro" id="IPR012910">
    <property type="entry name" value="Plug_dom"/>
</dbReference>
<keyword evidence="3 11" id="KW-1134">Transmembrane beta strand</keyword>
<keyword evidence="2 11" id="KW-0813">Transport</keyword>
<comment type="subcellular location">
    <subcellularLocation>
        <location evidence="1 11">Cell outer membrane</location>
        <topology evidence="1 11">Multi-pass membrane protein</topology>
    </subcellularLocation>
</comment>
<sequence>MKKNRPEIQPRGKNSLRILPVVLAAIMGAAGARGQSVPPDNSAAPASDDVVTMDVFEVKTDSDVGYMSQNAAEVTRMNTAIEDIPMNITVFNQQFIDDLVATDTSELIAYDASSVKTSENDDFIARGFNSVGTNFLNGFAQASGFGSSPMTNVERVEVIRGPAAILYGAGAYGATYNRITKRPKERPFSMARTIFTDTGLFRAEIDDSAPVPLVNSRKFLYRVNGVYEDGETWFGTRKGEKAIAPSLSWQMSSQAKLIVEYFYNYRETQANWETPVLGNNPDGIRTLDGIWHSYGNRRLNWIEDDDFRDQTRQFASADFRLGILRNLHFRSQFQWETKEQRFKETQAKSDALVLLYDAALLPRYWREYNIDIRGLRSRNELVWEGRTWFLRHRALAGFGWLEEETDTRQNRTYWNNGGLDHVTGPEDYLHGNGVIVDGVWTRATNAAGLYNEYPDVTLSEFLADPTLAGFNLNNIMPIVMFDRGRELPVPATPTAPTYTSTYTNDRGNSADWYANDIISMARERIFLSGGIRYSTAKRRTINLRTNDTTVDNTVYSSVYSFGAVVHLDEGRHFTLYGNMNNSFVPNFNSQPDGTGLEPETGRQKELGLRVKAFGGRLSMLATYFDIKQENVTETDPTKPANSGWRRQIPGVRSRGFEFSANASLTRDWLMLLGYSYTDSRDMTPGPNYEKARPLVPVNRVTWFNRFNGTRGFLKNWFANCGIIYTGSRPLTYVTGRGANLAGNNLPLAGMEQDWGKLPATWRVDAAVGYRWKPKGRIKQVEALVRVKNLFDNNDLFYVATWNRYTVDPGRECQFVFGVRF</sequence>
<dbReference type="Gene3D" id="2.40.170.20">
    <property type="entry name" value="TonB-dependent receptor, beta-barrel domain"/>
    <property type="match status" value="1"/>
</dbReference>
<dbReference type="InterPro" id="IPR036942">
    <property type="entry name" value="Beta-barrel_TonB_sf"/>
</dbReference>
<evidence type="ECO:0000313" key="14">
    <source>
        <dbReference type="Proteomes" id="UP000078486"/>
    </source>
</evidence>
<keyword evidence="10 11" id="KW-0998">Cell outer membrane</keyword>
<evidence type="ECO:0000256" key="2">
    <source>
        <dbReference type="ARBA" id="ARBA00022448"/>
    </source>
</evidence>
<dbReference type="GO" id="GO:0009279">
    <property type="term" value="C:cell outer membrane"/>
    <property type="evidence" value="ECO:0007669"/>
    <property type="project" value="UniProtKB-SubCell"/>
</dbReference>